<dbReference type="GO" id="GO:0033063">
    <property type="term" value="C:Rad51B-Rad51C-Rad51D-XRCC2 complex"/>
    <property type="evidence" value="ECO:0007669"/>
    <property type="project" value="TreeGrafter"/>
</dbReference>
<dbReference type="GO" id="GO:0008821">
    <property type="term" value="F:crossover junction DNA endonuclease activity"/>
    <property type="evidence" value="ECO:0007669"/>
    <property type="project" value="TreeGrafter"/>
</dbReference>
<organism evidence="9">
    <name type="scientific">Serpula lacrymans var. lacrymans (strain S7.3)</name>
    <name type="common">Dry rot fungus</name>
    <dbReference type="NCBI Taxonomy" id="936435"/>
    <lineage>
        <taxon>Eukaryota</taxon>
        <taxon>Fungi</taxon>
        <taxon>Dikarya</taxon>
        <taxon>Basidiomycota</taxon>
        <taxon>Agaricomycotina</taxon>
        <taxon>Agaricomycetes</taxon>
        <taxon>Agaricomycetidae</taxon>
        <taxon>Boletales</taxon>
        <taxon>Coniophorineae</taxon>
        <taxon>Serpulaceae</taxon>
        <taxon>Serpula</taxon>
    </lineage>
</organism>
<evidence type="ECO:0000256" key="1">
    <source>
        <dbReference type="ARBA" id="ARBA00004123"/>
    </source>
</evidence>
<dbReference type="GO" id="GO:0005657">
    <property type="term" value="C:replication fork"/>
    <property type="evidence" value="ECO:0007669"/>
    <property type="project" value="TreeGrafter"/>
</dbReference>
<dbReference type="OrthoDB" id="5957327at2759"/>
<comment type="subcellular location">
    <subcellularLocation>
        <location evidence="1">Nucleus</location>
    </subcellularLocation>
</comment>
<proteinExistence type="predicted"/>
<evidence type="ECO:0000256" key="6">
    <source>
        <dbReference type="ARBA" id="ARBA00023242"/>
    </source>
</evidence>
<dbReference type="STRING" id="936435.F8PIS1"/>
<dbReference type="Proteomes" id="UP000008063">
    <property type="component" value="Unassembled WGS sequence"/>
</dbReference>
<dbReference type="GO" id="GO:0000400">
    <property type="term" value="F:four-way junction DNA binding"/>
    <property type="evidence" value="ECO:0007669"/>
    <property type="project" value="TreeGrafter"/>
</dbReference>
<dbReference type="eggNOG" id="KOG1434">
    <property type="taxonomic scope" value="Eukaryota"/>
</dbReference>
<keyword evidence="2" id="KW-0547">Nucleotide-binding</keyword>
<dbReference type="FunCoup" id="F8PIS1">
    <property type="interactions" value="1"/>
</dbReference>
<evidence type="ECO:0000256" key="4">
    <source>
        <dbReference type="ARBA" id="ARBA00022840"/>
    </source>
</evidence>
<reference evidence="9" key="1">
    <citation type="journal article" date="2011" name="Science">
        <title>The plant cell wall-decomposing machinery underlies the functional diversity of forest fungi.</title>
        <authorList>
            <person name="Eastwood D.C."/>
            <person name="Floudas D."/>
            <person name="Binder M."/>
            <person name="Majcherczyk A."/>
            <person name="Schneider P."/>
            <person name="Aerts A."/>
            <person name="Asiegbu F.O."/>
            <person name="Baker S.E."/>
            <person name="Barry K."/>
            <person name="Bendiksby M."/>
            <person name="Blumentritt M."/>
            <person name="Coutinho P.M."/>
            <person name="Cullen D."/>
            <person name="de Vries R.P."/>
            <person name="Gathman A."/>
            <person name="Goodell B."/>
            <person name="Henrissat B."/>
            <person name="Ihrmark K."/>
            <person name="Kauserud H."/>
            <person name="Kohler A."/>
            <person name="LaButti K."/>
            <person name="Lapidus A."/>
            <person name="Lavin J.L."/>
            <person name="Lee Y.-H."/>
            <person name="Lindquist E."/>
            <person name="Lilly W."/>
            <person name="Lucas S."/>
            <person name="Morin E."/>
            <person name="Murat C."/>
            <person name="Oguiza J.A."/>
            <person name="Park J."/>
            <person name="Pisabarro A.G."/>
            <person name="Riley R."/>
            <person name="Rosling A."/>
            <person name="Salamov A."/>
            <person name="Schmidt O."/>
            <person name="Schmutz J."/>
            <person name="Skrede I."/>
            <person name="Stenlid J."/>
            <person name="Wiebenga A."/>
            <person name="Xie X."/>
            <person name="Kuees U."/>
            <person name="Hibbett D.S."/>
            <person name="Hoffmeister D."/>
            <person name="Hoegberg N."/>
            <person name="Martin F."/>
            <person name="Grigoriev I.V."/>
            <person name="Watkinson S.C."/>
        </authorList>
    </citation>
    <scope>NUCLEOTIDE SEQUENCE [LARGE SCALE GENOMIC DNA]</scope>
    <source>
        <strain evidence="9">strain S7.3</strain>
    </source>
</reference>
<sequence>MSRNSLLFASLPTTTRVALSRAGYESIVELSDASPDQLSEELGIPVSECQALVSTSKAPNPFINHSAADMSSKSHSILTCNFPCVNTILGGGLPRGSILEISGPPGCFKEKLAVDFVKKVIEAGEEVIFVDMQNMVNSATLQRILEESPTTPPDYKTLVRHTQLFTLPELIAFMHTLHLHITPNTRLLVLNSLSFPFQSPADMEHSKRKAILQRVRQFLLETSSSGNITIVTTTQLSTKVIDANGAPANFETGTTAIMVPQLGPTYLPAGLSYRLIIAYESRTTGFVRLLSSPSYQPEDGPAPQEPYELVN</sequence>
<keyword evidence="3" id="KW-0227">DNA damage</keyword>
<keyword evidence="9" id="KW-1185">Reference proteome</keyword>
<keyword evidence="4" id="KW-0067">ATP-binding</keyword>
<evidence type="ECO:0000256" key="5">
    <source>
        <dbReference type="ARBA" id="ARBA00023204"/>
    </source>
</evidence>
<dbReference type="GO" id="GO:0005524">
    <property type="term" value="F:ATP binding"/>
    <property type="evidence" value="ECO:0007669"/>
    <property type="project" value="UniProtKB-KW"/>
</dbReference>
<dbReference type="GO" id="GO:0033065">
    <property type="term" value="C:Rad51C-XRCC3 complex"/>
    <property type="evidence" value="ECO:0007669"/>
    <property type="project" value="TreeGrafter"/>
</dbReference>
<dbReference type="EMBL" id="GL945475">
    <property type="protein sequence ID" value="EGO03704.1"/>
    <property type="molecule type" value="Genomic_DNA"/>
</dbReference>
<dbReference type="GO" id="GO:0000707">
    <property type="term" value="P:meiotic DNA recombinase assembly"/>
    <property type="evidence" value="ECO:0007669"/>
    <property type="project" value="TreeGrafter"/>
</dbReference>
<keyword evidence="5" id="KW-0234">DNA repair</keyword>
<dbReference type="HOGENOM" id="CLU_075134_0_0_1"/>
<evidence type="ECO:0008006" key="10">
    <source>
        <dbReference type="Google" id="ProtNLM"/>
    </source>
</evidence>
<feature type="region of interest" description="Disordered" evidence="7">
    <location>
        <begin position="292"/>
        <end position="311"/>
    </location>
</feature>
<dbReference type="PANTHER" id="PTHR46239:SF1">
    <property type="entry name" value="DNA REPAIR PROTEIN RAD51 HOMOLOG 3"/>
    <property type="match status" value="1"/>
</dbReference>
<keyword evidence="6" id="KW-0539">Nucleus</keyword>
<evidence type="ECO:0000256" key="3">
    <source>
        <dbReference type="ARBA" id="ARBA00022763"/>
    </source>
</evidence>
<evidence type="ECO:0000256" key="2">
    <source>
        <dbReference type="ARBA" id="ARBA00022741"/>
    </source>
</evidence>
<dbReference type="SUPFAM" id="SSF52540">
    <property type="entry name" value="P-loop containing nucleoside triphosphate hydrolases"/>
    <property type="match status" value="1"/>
</dbReference>
<evidence type="ECO:0000256" key="7">
    <source>
        <dbReference type="SAM" id="MobiDB-lite"/>
    </source>
</evidence>
<evidence type="ECO:0000313" key="8">
    <source>
        <dbReference type="EMBL" id="EGO03704.1"/>
    </source>
</evidence>
<dbReference type="InterPro" id="IPR052093">
    <property type="entry name" value="HR_Repair_Mediator"/>
</dbReference>
<accession>F8PIS1</accession>
<dbReference type="OMA" id="FVDMQNM"/>
<dbReference type="GO" id="GO:0007131">
    <property type="term" value="P:reciprocal meiotic recombination"/>
    <property type="evidence" value="ECO:0007669"/>
    <property type="project" value="TreeGrafter"/>
</dbReference>
<dbReference type="PANTHER" id="PTHR46239">
    <property type="entry name" value="DNA REPAIR PROTEIN RAD51 HOMOLOG 3 RAD51C"/>
    <property type="match status" value="1"/>
</dbReference>
<evidence type="ECO:0000313" key="9">
    <source>
        <dbReference type="Proteomes" id="UP000008063"/>
    </source>
</evidence>
<dbReference type="AlphaFoldDB" id="F8PIS1"/>
<gene>
    <name evidence="8" type="ORF">SERLA73DRAFT_83806</name>
</gene>
<protein>
    <recommendedName>
        <fullName evidence="10">RecA family profile 1 domain-containing protein</fullName>
    </recommendedName>
</protein>
<name>F8PIS1_SERL3</name>
<feature type="non-terminal residue" evidence="8">
    <location>
        <position position="311"/>
    </location>
</feature>
<dbReference type="InParanoid" id="F8PIS1"/>
<dbReference type="InterPro" id="IPR027417">
    <property type="entry name" value="P-loop_NTPase"/>
</dbReference>
<dbReference type="Gene3D" id="3.40.50.300">
    <property type="entry name" value="P-loop containing nucleotide triphosphate hydrolases"/>
    <property type="match status" value="1"/>
</dbReference>